<comment type="caution">
    <text evidence="11">The sequence shown here is derived from an EMBL/GenBank/DDBJ whole genome shotgun (WGS) entry which is preliminary data.</text>
</comment>
<sequence length="375" mass="40545">MRHGRIEIESPLAVDSQPLELGVIIPTYNERVNVEILIARLSIVLAGISWEAIFVDDNSPDGTSALVRDIARQNRNIRIVHRIGRRGLSTAVVEGMLASSAPVLAVIDGDMQHDEAILPRLFSKVFLGEADIAVGTRYSEGGGTGDWSSGRLRMSQWATKISKFTLRADLTDPMSGFFVISRSVLMDAVPKLSGVGFKILLDIVASLQTKPTIAEIPYVFRSRAMGESKAGALVAVEYLALLADKTVGRFLPVRLLSFLAVGSIGVGIHLTALASALAMGYTFLSAEIIATMTAMTANFTLNNIFTYHDRRLRGWKIFPGLLSYYAICGVGGVANIGIGTWLNGQNSNWWVAGLAGVIVGAVWNFAASSFVTWRK</sequence>
<keyword evidence="6 8" id="KW-1133">Transmembrane helix</keyword>
<keyword evidence="3 11" id="KW-0328">Glycosyltransferase</keyword>
<dbReference type="AlphaFoldDB" id="A0A840B2G2"/>
<evidence type="ECO:0000256" key="3">
    <source>
        <dbReference type="ARBA" id="ARBA00022676"/>
    </source>
</evidence>
<keyword evidence="7 8" id="KW-0472">Membrane</keyword>
<comment type="subcellular location">
    <subcellularLocation>
        <location evidence="1">Membrane</location>
        <topology evidence="1">Multi-pass membrane protein</topology>
    </subcellularLocation>
</comment>
<feature type="transmembrane region" description="Helical" evidence="8">
    <location>
        <begin position="283"/>
        <end position="301"/>
    </location>
</feature>
<feature type="transmembrane region" description="Helical" evidence="8">
    <location>
        <begin position="255"/>
        <end position="277"/>
    </location>
</feature>
<evidence type="ECO:0000256" key="6">
    <source>
        <dbReference type="ARBA" id="ARBA00022989"/>
    </source>
</evidence>
<dbReference type="Pfam" id="PF04138">
    <property type="entry name" value="GtrA_DPMS_TM"/>
    <property type="match status" value="1"/>
</dbReference>
<evidence type="ECO:0000313" key="11">
    <source>
        <dbReference type="EMBL" id="MBB3943386.1"/>
    </source>
</evidence>
<evidence type="ECO:0000256" key="2">
    <source>
        <dbReference type="ARBA" id="ARBA00006739"/>
    </source>
</evidence>
<dbReference type="Proteomes" id="UP000581447">
    <property type="component" value="Unassembled WGS sequence"/>
</dbReference>
<evidence type="ECO:0000256" key="8">
    <source>
        <dbReference type="SAM" id="Phobius"/>
    </source>
</evidence>
<dbReference type="Pfam" id="PF00535">
    <property type="entry name" value="Glycos_transf_2"/>
    <property type="match status" value="1"/>
</dbReference>
<evidence type="ECO:0000256" key="4">
    <source>
        <dbReference type="ARBA" id="ARBA00022679"/>
    </source>
</evidence>
<dbReference type="EMBL" id="JACIEA010000002">
    <property type="protein sequence ID" value="MBB3943386.1"/>
    <property type="molecule type" value="Genomic_DNA"/>
</dbReference>
<dbReference type="PANTHER" id="PTHR43398">
    <property type="entry name" value="DOLICHOL-PHOSPHATE MANNOSYLTRANSFERASE SUBUNIT 1"/>
    <property type="match status" value="1"/>
</dbReference>
<dbReference type="InterPro" id="IPR039528">
    <property type="entry name" value="DPM1-like"/>
</dbReference>
<comment type="similarity">
    <text evidence="2">Belongs to the glycosyltransferase 2 family.</text>
</comment>
<evidence type="ECO:0000313" key="12">
    <source>
        <dbReference type="Proteomes" id="UP000581447"/>
    </source>
</evidence>
<keyword evidence="4 11" id="KW-0808">Transferase</keyword>
<accession>A0A840B2G2</accession>
<dbReference type="PANTHER" id="PTHR43398:SF1">
    <property type="entry name" value="DOLICHOL-PHOSPHATE MANNOSYLTRANSFERASE SUBUNIT 1"/>
    <property type="match status" value="1"/>
</dbReference>
<protein>
    <submittedName>
        <fullName evidence="11">Dolichol-phosphate mannosyltransferase</fullName>
        <ecNumber evidence="11">2.4.1.83</ecNumber>
    </submittedName>
</protein>
<dbReference type="GO" id="GO:0016020">
    <property type="term" value="C:membrane"/>
    <property type="evidence" value="ECO:0007669"/>
    <property type="project" value="UniProtKB-SubCell"/>
</dbReference>
<evidence type="ECO:0000259" key="10">
    <source>
        <dbReference type="Pfam" id="PF04138"/>
    </source>
</evidence>
<keyword evidence="12" id="KW-1185">Reference proteome</keyword>
<feature type="domain" description="GtrA/DPMS transmembrane" evidence="10">
    <location>
        <begin position="258"/>
        <end position="373"/>
    </location>
</feature>
<dbReference type="Gene3D" id="3.90.550.10">
    <property type="entry name" value="Spore Coat Polysaccharide Biosynthesis Protein SpsA, Chain A"/>
    <property type="match status" value="1"/>
</dbReference>
<feature type="domain" description="Glycosyltransferase 2-like" evidence="9">
    <location>
        <begin position="23"/>
        <end position="186"/>
    </location>
</feature>
<evidence type="ECO:0000256" key="7">
    <source>
        <dbReference type="ARBA" id="ARBA00023136"/>
    </source>
</evidence>
<reference evidence="11 12" key="1">
    <citation type="submission" date="2020-08" db="EMBL/GenBank/DDBJ databases">
        <title>Genomic Encyclopedia of Type Strains, Phase IV (KMG-IV): sequencing the most valuable type-strain genomes for metagenomic binning, comparative biology and taxonomic classification.</title>
        <authorList>
            <person name="Goeker M."/>
        </authorList>
    </citation>
    <scope>NUCLEOTIDE SEQUENCE [LARGE SCALE GENOMIC DNA]</scope>
    <source>
        <strain evidence="11 12">DSM 29050</strain>
    </source>
</reference>
<keyword evidence="5 8" id="KW-0812">Transmembrane</keyword>
<dbReference type="EC" id="2.4.1.83" evidence="11"/>
<dbReference type="GO" id="GO:0004582">
    <property type="term" value="F:dolichyl-phosphate beta-D-mannosyltransferase activity"/>
    <property type="evidence" value="ECO:0007669"/>
    <property type="project" value="UniProtKB-EC"/>
</dbReference>
<evidence type="ECO:0000256" key="1">
    <source>
        <dbReference type="ARBA" id="ARBA00004141"/>
    </source>
</evidence>
<proteinExistence type="inferred from homology"/>
<dbReference type="CDD" id="cd06442">
    <property type="entry name" value="DPM1_like"/>
    <property type="match status" value="1"/>
</dbReference>
<feature type="transmembrane region" description="Helical" evidence="8">
    <location>
        <begin position="322"/>
        <end position="343"/>
    </location>
</feature>
<dbReference type="InterPro" id="IPR001173">
    <property type="entry name" value="Glyco_trans_2-like"/>
</dbReference>
<dbReference type="InterPro" id="IPR029044">
    <property type="entry name" value="Nucleotide-diphossugar_trans"/>
</dbReference>
<dbReference type="RefSeq" id="WP_322788794.1">
    <property type="nucleotide sequence ID" value="NZ_BAABBG010000005.1"/>
</dbReference>
<evidence type="ECO:0000256" key="5">
    <source>
        <dbReference type="ARBA" id="ARBA00022692"/>
    </source>
</evidence>
<dbReference type="InterPro" id="IPR007267">
    <property type="entry name" value="GtrA_DPMS_TM"/>
</dbReference>
<evidence type="ECO:0000259" key="9">
    <source>
        <dbReference type="Pfam" id="PF00535"/>
    </source>
</evidence>
<gene>
    <name evidence="11" type="ORF">GGR91_001644</name>
</gene>
<dbReference type="SUPFAM" id="SSF53448">
    <property type="entry name" value="Nucleotide-diphospho-sugar transferases"/>
    <property type="match status" value="1"/>
</dbReference>
<dbReference type="GO" id="GO:0000271">
    <property type="term" value="P:polysaccharide biosynthetic process"/>
    <property type="evidence" value="ECO:0007669"/>
    <property type="project" value="InterPro"/>
</dbReference>
<organism evidence="11 12">
    <name type="scientific">Sphingorhabdus rigui</name>
    <dbReference type="NCBI Taxonomy" id="1282858"/>
    <lineage>
        <taxon>Bacteria</taxon>
        <taxon>Pseudomonadati</taxon>
        <taxon>Pseudomonadota</taxon>
        <taxon>Alphaproteobacteria</taxon>
        <taxon>Sphingomonadales</taxon>
        <taxon>Sphingomonadaceae</taxon>
        <taxon>Sphingorhabdus</taxon>
    </lineage>
</organism>
<feature type="transmembrane region" description="Helical" evidence="8">
    <location>
        <begin position="349"/>
        <end position="373"/>
    </location>
</feature>
<name>A0A840B2G2_9SPHN</name>
<dbReference type="GO" id="GO:0009247">
    <property type="term" value="P:glycolipid biosynthetic process"/>
    <property type="evidence" value="ECO:0007669"/>
    <property type="project" value="TreeGrafter"/>
</dbReference>